<comment type="subunit">
    <text evidence="7">Part of the 50S ribosomal subunit; part of the 5S rRNA/L5/L18/L25 subcomplex. Contacts the 5S and 23S rRNAs.</text>
</comment>
<dbReference type="Pfam" id="PF00861">
    <property type="entry name" value="Ribosomal_L18p"/>
    <property type="match status" value="1"/>
</dbReference>
<dbReference type="PANTHER" id="PTHR12899:SF3">
    <property type="entry name" value="LARGE RIBOSOMAL SUBUNIT PROTEIN UL18M"/>
    <property type="match status" value="1"/>
</dbReference>
<dbReference type="FunFam" id="3.30.420.100:FF:000001">
    <property type="entry name" value="50S ribosomal protein L18"/>
    <property type="match status" value="1"/>
</dbReference>
<evidence type="ECO:0000256" key="6">
    <source>
        <dbReference type="ARBA" id="ARBA00035197"/>
    </source>
</evidence>
<reference evidence="8 9" key="1">
    <citation type="journal article" date="2016" name="Nat. Commun.">
        <title>Thousands of microbial genomes shed light on interconnected biogeochemical processes in an aquifer system.</title>
        <authorList>
            <person name="Anantharaman K."/>
            <person name="Brown C.T."/>
            <person name="Hug L.A."/>
            <person name="Sharon I."/>
            <person name="Castelle C.J."/>
            <person name="Probst A.J."/>
            <person name="Thomas B.C."/>
            <person name="Singh A."/>
            <person name="Wilkins M.J."/>
            <person name="Karaoz U."/>
            <person name="Brodie E.L."/>
            <person name="Williams K.H."/>
            <person name="Hubbard S.S."/>
            <person name="Banfield J.F."/>
        </authorList>
    </citation>
    <scope>NUCLEOTIDE SEQUENCE [LARGE SCALE GENOMIC DNA]</scope>
</reference>
<evidence type="ECO:0000313" key="8">
    <source>
        <dbReference type="EMBL" id="OGY46749.1"/>
    </source>
</evidence>
<dbReference type="GO" id="GO:0022625">
    <property type="term" value="C:cytosolic large ribosomal subunit"/>
    <property type="evidence" value="ECO:0007669"/>
    <property type="project" value="TreeGrafter"/>
</dbReference>
<evidence type="ECO:0000256" key="4">
    <source>
        <dbReference type="ARBA" id="ARBA00022980"/>
    </source>
</evidence>
<name>A0A1G1Y335_9BACT</name>
<dbReference type="GO" id="GO:0003735">
    <property type="term" value="F:structural constituent of ribosome"/>
    <property type="evidence" value="ECO:0007669"/>
    <property type="project" value="InterPro"/>
</dbReference>
<dbReference type="Gene3D" id="3.30.420.100">
    <property type="match status" value="1"/>
</dbReference>
<dbReference type="InterPro" id="IPR005484">
    <property type="entry name" value="Ribosomal_uL18_bac/plant/anim"/>
</dbReference>
<evidence type="ECO:0000256" key="7">
    <source>
        <dbReference type="HAMAP-Rule" id="MF_01337"/>
    </source>
</evidence>
<evidence type="ECO:0000256" key="1">
    <source>
        <dbReference type="ARBA" id="ARBA00007116"/>
    </source>
</evidence>
<proteinExistence type="inferred from homology"/>
<dbReference type="HAMAP" id="MF_01337_B">
    <property type="entry name" value="Ribosomal_uL18_B"/>
    <property type="match status" value="1"/>
</dbReference>
<dbReference type="NCBIfam" id="TIGR00060">
    <property type="entry name" value="L18_bact"/>
    <property type="match status" value="1"/>
</dbReference>
<evidence type="ECO:0000313" key="9">
    <source>
        <dbReference type="Proteomes" id="UP000178240"/>
    </source>
</evidence>
<keyword evidence="2 7" id="KW-0699">rRNA-binding</keyword>
<dbReference type="GO" id="GO:0006412">
    <property type="term" value="P:translation"/>
    <property type="evidence" value="ECO:0007669"/>
    <property type="project" value="UniProtKB-UniRule"/>
</dbReference>
<comment type="function">
    <text evidence="7">This is one of the proteins that bind and probably mediate the attachment of the 5S RNA into the large ribosomal subunit, where it forms part of the central protuberance.</text>
</comment>
<keyword evidence="4 7" id="KW-0689">Ribosomal protein</keyword>
<evidence type="ECO:0000256" key="2">
    <source>
        <dbReference type="ARBA" id="ARBA00022730"/>
    </source>
</evidence>
<dbReference type="CDD" id="cd00432">
    <property type="entry name" value="Ribosomal_L18_L5e"/>
    <property type="match status" value="1"/>
</dbReference>
<dbReference type="EMBL" id="MHIE01000001">
    <property type="protein sequence ID" value="OGY46749.1"/>
    <property type="molecule type" value="Genomic_DNA"/>
</dbReference>
<dbReference type="AlphaFoldDB" id="A0A1G1Y335"/>
<dbReference type="PANTHER" id="PTHR12899">
    <property type="entry name" value="39S RIBOSOMAL PROTEIN L18, MITOCHONDRIAL"/>
    <property type="match status" value="1"/>
</dbReference>
<protein>
    <recommendedName>
        <fullName evidence="6 7">Large ribosomal subunit protein uL18</fullName>
    </recommendedName>
</protein>
<keyword evidence="3 7" id="KW-0694">RNA-binding</keyword>
<dbReference type="GO" id="GO:0008097">
    <property type="term" value="F:5S rRNA binding"/>
    <property type="evidence" value="ECO:0007669"/>
    <property type="project" value="TreeGrafter"/>
</dbReference>
<dbReference type="STRING" id="1797535.A2744_01155"/>
<evidence type="ECO:0000256" key="3">
    <source>
        <dbReference type="ARBA" id="ARBA00022884"/>
    </source>
</evidence>
<keyword evidence="5 7" id="KW-0687">Ribonucleoprotein</keyword>
<comment type="similarity">
    <text evidence="1 7">Belongs to the universal ribosomal protein uL18 family.</text>
</comment>
<accession>A0A1G1Y335</accession>
<evidence type="ECO:0000256" key="5">
    <source>
        <dbReference type="ARBA" id="ARBA00023274"/>
    </source>
</evidence>
<dbReference type="SUPFAM" id="SSF53137">
    <property type="entry name" value="Translational machinery components"/>
    <property type="match status" value="1"/>
</dbReference>
<comment type="caution">
    <text evidence="8">The sequence shown here is derived from an EMBL/GenBank/DDBJ whole genome shotgun (WGS) entry which is preliminary data.</text>
</comment>
<dbReference type="InterPro" id="IPR004389">
    <property type="entry name" value="Ribosomal_uL18_bac-type"/>
</dbReference>
<sequence>MINKDKFKKDLKKRRQARGRAKIFGTQIRPRLVVFRSLKGIYVQLINDETGTTLASASSREVKGRDLKKTDVAFKIGELIAAKGIKVGINQVIFDRAGYKYHGRVKAVGEGARKGGLKF</sequence>
<gene>
    <name evidence="7" type="primary">rplR</name>
    <name evidence="8" type="ORF">A2744_01155</name>
</gene>
<dbReference type="Proteomes" id="UP000178240">
    <property type="component" value="Unassembled WGS sequence"/>
</dbReference>
<dbReference type="InterPro" id="IPR057268">
    <property type="entry name" value="Ribosomal_L18"/>
</dbReference>
<organism evidence="8 9">
    <name type="scientific">Candidatus Buchananbacteria bacterium RIFCSPHIGHO2_01_FULL_44_11</name>
    <dbReference type="NCBI Taxonomy" id="1797535"/>
    <lineage>
        <taxon>Bacteria</taxon>
        <taxon>Candidatus Buchananiibacteriota</taxon>
    </lineage>
</organism>